<keyword evidence="2" id="KW-1185">Reference proteome</keyword>
<accession>A0ABU7PJA5</accession>
<dbReference type="Proteomes" id="UP001344658">
    <property type="component" value="Unassembled WGS sequence"/>
</dbReference>
<organism evidence="1 2">
    <name type="scientific">Actinacidiphila polyblastidii</name>
    <dbReference type="NCBI Taxonomy" id="3110430"/>
    <lineage>
        <taxon>Bacteria</taxon>
        <taxon>Bacillati</taxon>
        <taxon>Actinomycetota</taxon>
        <taxon>Actinomycetes</taxon>
        <taxon>Kitasatosporales</taxon>
        <taxon>Streptomycetaceae</taxon>
        <taxon>Actinacidiphila</taxon>
    </lineage>
</organism>
<dbReference type="InterPro" id="IPR011008">
    <property type="entry name" value="Dimeric_a/b-barrel"/>
</dbReference>
<dbReference type="EMBL" id="JAZEWV010000036">
    <property type="protein sequence ID" value="MEE4545915.1"/>
    <property type="molecule type" value="Genomic_DNA"/>
</dbReference>
<dbReference type="SUPFAM" id="SSF54909">
    <property type="entry name" value="Dimeric alpha+beta barrel"/>
    <property type="match status" value="1"/>
</dbReference>
<protein>
    <recommendedName>
        <fullName evidence="3">Antibiotic biosynthesis monooxygenase</fullName>
    </recommendedName>
</protein>
<dbReference type="Gene3D" id="3.30.70.100">
    <property type="match status" value="2"/>
</dbReference>
<evidence type="ECO:0000313" key="2">
    <source>
        <dbReference type="Proteomes" id="UP001344658"/>
    </source>
</evidence>
<comment type="caution">
    <text evidence="1">The sequence shown here is derived from an EMBL/GenBank/DDBJ whole genome shotgun (WGS) entry which is preliminary data.</text>
</comment>
<dbReference type="RefSeq" id="WP_330799620.1">
    <property type="nucleotide sequence ID" value="NZ_JAZEWV010000036.1"/>
</dbReference>
<evidence type="ECO:0000313" key="1">
    <source>
        <dbReference type="EMBL" id="MEE4545915.1"/>
    </source>
</evidence>
<sequence>MPQQLTSAPPDIQRADATSVHVAQWYVPGREAGLDALDEAARQWRATPWPPGILSFSGYLSTDHDTVLTYVQTSDPRALRVFTTGLQGLAGAETVAYTLHRAIVVDDGPLLPESFVVATFDTDGPGPQEGIVASIAGALAAIPADRHPGMISANFHLSSDGTRVLNYAEWTSDEAHIAFLEGATRTATLRATHDTPGVRPIGFKRYRLVHGLRA</sequence>
<proteinExistence type="predicted"/>
<gene>
    <name evidence="1" type="ORF">V2S66_28585</name>
</gene>
<reference evidence="1 2" key="1">
    <citation type="submission" date="2023-12" db="EMBL/GenBank/DDBJ databases">
        <title>Streptomyces sp. V4-01.</title>
        <authorList>
            <person name="Somphong A."/>
            <person name="Phongsopitanun W."/>
        </authorList>
    </citation>
    <scope>NUCLEOTIDE SEQUENCE [LARGE SCALE GENOMIC DNA]</scope>
    <source>
        <strain evidence="1 2">V4-01</strain>
    </source>
</reference>
<evidence type="ECO:0008006" key="3">
    <source>
        <dbReference type="Google" id="ProtNLM"/>
    </source>
</evidence>
<name>A0ABU7PJA5_9ACTN</name>